<feature type="compositionally biased region" description="Basic and acidic residues" evidence="1">
    <location>
        <begin position="74"/>
        <end position="84"/>
    </location>
</feature>
<proteinExistence type="predicted"/>
<name>A0A238Z9J4_9ACTN</name>
<evidence type="ECO:0000313" key="3">
    <source>
        <dbReference type="Proteomes" id="UP000198403"/>
    </source>
</evidence>
<dbReference type="Proteomes" id="UP000198403">
    <property type="component" value="Unassembled WGS sequence"/>
</dbReference>
<evidence type="ECO:0000256" key="1">
    <source>
        <dbReference type="SAM" id="MobiDB-lite"/>
    </source>
</evidence>
<organism evidence="2 3">
    <name type="scientific">Blastococcus mobilis</name>
    <dbReference type="NCBI Taxonomy" id="1938746"/>
    <lineage>
        <taxon>Bacteria</taxon>
        <taxon>Bacillati</taxon>
        <taxon>Actinomycetota</taxon>
        <taxon>Actinomycetes</taxon>
        <taxon>Geodermatophilales</taxon>
        <taxon>Geodermatophilaceae</taxon>
        <taxon>Blastococcus</taxon>
    </lineage>
</organism>
<keyword evidence="3" id="KW-1185">Reference proteome</keyword>
<sequence length="84" mass="8770">MHHVAKDLAALPGALLICRVLARAGVLIGLASIPLFVLAGAVLGPHTPGFDLVDNPTADPPRARLAGTRRRRSLGREGTCRSPT</sequence>
<accession>A0A238Z9J4</accession>
<gene>
    <name evidence="2" type="ORF">SAMN06272737_12655</name>
</gene>
<protein>
    <submittedName>
        <fullName evidence="2">Uncharacterized protein</fullName>
    </submittedName>
</protein>
<dbReference type="EMBL" id="FZNO01000026">
    <property type="protein sequence ID" value="SNR80195.1"/>
    <property type="molecule type" value="Genomic_DNA"/>
</dbReference>
<feature type="region of interest" description="Disordered" evidence="1">
    <location>
        <begin position="53"/>
        <end position="84"/>
    </location>
</feature>
<evidence type="ECO:0000313" key="2">
    <source>
        <dbReference type="EMBL" id="SNR80195.1"/>
    </source>
</evidence>
<dbReference type="RefSeq" id="WP_141137571.1">
    <property type="nucleotide sequence ID" value="NZ_FZNO01000026.1"/>
</dbReference>
<dbReference type="OrthoDB" id="3294398at2"/>
<dbReference type="AlphaFoldDB" id="A0A238Z9J4"/>
<reference evidence="2 3" key="1">
    <citation type="submission" date="2017-06" db="EMBL/GenBank/DDBJ databases">
        <authorList>
            <person name="Kim H.J."/>
            <person name="Triplett B.A."/>
        </authorList>
    </citation>
    <scope>NUCLEOTIDE SEQUENCE [LARGE SCALE GENOMIC DNA]</scope>
    <source>
        <strain evidence="2 3">DSM 44272</strain>
    </source>
</reference>